<keyword evidence="7" id="KW-1185">Reference proteome</keyword>
<accession>A0ABQ3W3D4</accession>
<evidence type="ECO:0000259" key="5">
    <source>
        <dbReference type="PROSITE" id="PS50977"/>
    </source>
</evidence>
<proteinExistence type="predicted"/>
<dbReference type="RefSeq" id="WP_203630866.1">
    <property type="nucleotide sequence ID" value="NZ_BNJR01000017.1"/>
</dbReference>
<dbReference type="PANTHER" id="PTHR30055:SF234">
    <property type="entry name" value="HTH-TYPE TRANSCRIPTIONAL REGULATOR BETI"/>
    <property type="match status" value="1"/>
</dbReference>
<keyword evidence="2 4" id="KW-0238">DNA-binding</keyword>
<dbReference type="PROSITE" id="PS50977">
    <property type="entry name" value="HTH_TETR_2"/>
    <property type="match status" value="1"/>
</dbReference>
<gene>
    <name evidence="6" type="ORF">YK48G_23220</name>
</gene>
<keyword evidence="3" id="KW-0804">Transcription</keyword>
<feature type="DNA-binding region" description="H-T-H motif" evidence="4">
    <location>
        <begin position="31"/>
        <end position="50"/>
    </location>
</feature>
<evidence type="ECO:0000256" key="1">
    <source>
        <dbReference type="ARBA" id="ARBA00023015"/>
    </source>
</evidence>
<dbReference type="Gene3D" id="1.10.10.60">
    <property type="entry name" value="Homeodomain-like"/>
    <property type="match status" value="1"/>
</dbReference>
<dbReference type="PRINTS" id="PR00455">
    <property type="entry name" value="HTHTETR"/>
</dbReference>
<dbReference type="SUPFAM" id="SSF48498">
    <property type="entry name" value="Tetracyclin repressor-like, C-terminal domain"/>
    <property type="match status" value="1"/>
</dbReference>
<dbReference type="InterPro" id="IPR009057">
    <property type="entry name" value="Homeodomain-like_sf"/>
</dbReference>
<dbReference type="InterPro" id="IPR050109">
    <property type="entry name" value="HTH-type_TetR-like_transc_reg"/>
</dbReference>
<evidence type="ECO:0000256" key="3">
    <source>
        <dbReference type="ARBA" id="ARBA00023163"/>
    </source>
</evidence>
<dbReference type="EMBL" id="BNJR01000017">
    <property type="protein sequence ID" value="GHP14897.1"/>
    <property type="molecule type" value="Genomic_DNA"/>
</dbReference>
<protein>
    <recommendedName>
        <fullName evidence="5">HTH tetR-type domain-containing protein</fullName>
    </recommendedName>
</protein>
<keyword evidence="1" id="KW-0805">Transcription regulation</keyword>
<feature type="domain" description="HTH tetR-type" evidence="5">
    <location>
        <begin position="9"/>
        <end position="68"/>
    </location>
</feature>
<dbReference type="InterPro" id="IPR023772">
    <property type="entry name" value="DNA-bd_HTH_TetR-type_CS"/>
</dbReference>
<dbReference type="SUPFAM" id="SSF46689">
    <property type="entry name" value="Homeodomain-like"/>
    <property type="match status" value="1"/>
</dbReference>
<dbReference type="Pfam" id="PF00440">
    <property type="entry name" value="TetR_N"/>
    <property type="match status" value="1"/>
</dbReference>
<reference evidence="6 7" key="1">
    <citation type="journal article" date="2021" name="Int. J. Syst. Evol. Microbiol.">
        <title>Lentilactobacillus fungorum sp. nov., isolated from spent mushroom substrates.</title>
        <authorList>
            <person name="Tohno M."/>
            <person name="Tanizawa Y."/>
            <person name="Kojima Y."/>
            <person name="Sakamoto M."/>
            <person name="Ohkuma M."/>
            <person name="Kobayashi H."/>
        </authorList>
    </citation>
    <scope>NUCLEOTIDE SEQUENCE [LARGE SCALE GENOMIC DNA]</scope>
    <source>
        <strain evidence="6 7">YK48G</strain>
    </source>
</reference>
<dbReference type="PANTHER" id="PTHR30055">
    <property type="entry name" value="HTH-TYPE TRANSCRIPTIONAL REGULATOR RUTR"/>
    <property type="match status" value="1"/>
</dbReference>
<name>A0ABQ3W3D4_9LACO</name>
<dbReference type="InterPro" id="IPR001647">
    <property type="entry name" value="HTH_TetR"/>
</dbReference>
<evidence type="ECO:0000313" key="6">
    <source>
        <dbReference type="EMBL" id="GHP14897.1"/>
    </source>
</evidence>
<dbReference type="Proteomes" id="UP000604765">
    <property type="component" value="Unassembled WGS sequence"/>
</dbReference>
<dbReference type="Gene3D" id="1.10.357.10">
    <property type="entry name" value="Tetracycline Repressor, domain 2"/>
    <property type="match status" value="1"/>
</dbReference>
<evidence type="ECO:0000256" key="2">
    <source>
        <dbReference type="ARBA" id="ARBA00023125"/>
    </source>
</evidence>
<organism evidence="6 7">
    <name type="scientific">Lentilactobacillus fungorum</name>
    <dbReference type="NCBI Taxonomy" id="2201250"/>
    <lineage>
        <taxon>Bacteria</taxon>
        <taxon>Bacillati</taxon>
        <taxon>Bacillota</taxon>
        <taxon>Bacilli</taxon>
        <taxon>Lactobacillales</taxon>
        <taxon>Lactobacillaceae</taxon>
        <taxon>Lentilactobacillus</taxon>
    </lineage>
</organism>
<evidence type="ECO:0000313" key="7">
    <source>
        <dbReference type="Proteomes" id="UP000604765"/>
    </source>
</evidence>
<dbReference type="PROSITE" id="PS01081">
    <property type="entry name" value="HTH_TETR_1"/>
    <property type="match status" value="1"/>
</dbReference>
<evidence type="ECO:0000256" key="4">
    <source>
        <dbReference type="PROSITE-ProRule" id="PRU00335"/>
    </source>
</evidence>
<dbReference type="InterPro" id="IPR036271">
    <property type="entry name" value="Tet_transcr_reg_TetR-rel_C_sf"/>
</dbReference>
<comment type="caution">
    <text evidence="6">The sequence shown here is derived from an EMBL/GenBank/DDBJ whole genome shotgun (WGS) entry which is preliminary data.</text>
</comment>
<sequence>MTKRLPRDPQKEQAILTAAVQEFGQVGYQASTDKIAELAGVSKGSVFRYFNNKQHLYYKAVQRAIDTIMAVVDFSVWTDSKDLVSMIIRATKYKTELSHQFPNEFGLLMRVYTSDSYVPKPMRDRVTKMFTELETNLMHTVIEATISHLNLRPGLDHKNVQVYLTMFLATLSQTIQQYFEKHPDVKKIEDMSDIIDQVKSYMDMLEHGIVVDD</sequence>